<feature type="compositionally biased region" description="Low complexity" evidence="3">
    <location>
        <begin position="183"/>
        <end position="219"/>
    </location>
</feature>
<dbReference type="Proteomes" id="UP000014978">
    <property type="component" value="Unassembled WGS sequence"/>
</dbReference>
<sequence>MLRKLSRTRISTMLSLSKYWKILVIDNTTLPLLNTLYTLSDLHDYFVTTIVSIKNNRTRIPDIDAFYFISATEENIELLIDNIESNLYNRYYLNFINSIPRILLEELCNKIKSIGRTTDIVAVYDQHMDYIPVETYMAVIEDERNGLYSVFYSLGEKPYILYKDNECDDNDSGYEGDDESNDESYSNNNGYNDNGYRNTNNTNKTNNNKTNTNTHNNIKTNNTESLFHLTQQIKILDKKINNSTIPDTHTKPLLLYFDRSEDIITPLKHTLSYNILLKDLLNLNNNTVIIKEHNKPDINAYTNSEIDTTNPHTKSNINLHNNTNSHNSYKNNNKEKIITINPEDEFWLNYANKEIFEVAEAIEKELIEYKRKLEMTNNLTFKEKNILKLQKQRIDTHMILINIILDIINEIEYTSYNNTDNIHMIKKGRKEDIIRYILTNKHTKEIEEIKEDRNINIDYTLYKERDILSSLKYYIKQNKEIMVVEYVEEIIQQLRNNNLRINIYDYGNKYSDRLGDSRYGDSDRLGDRYDKLDGNRYNNHNNNTNHYNDVFGHC</sequence>
<keyword evidence="2" id="KW-0175">Coiled coil</keyword>
<evidence type="ECO:0000256" key="1">
    <source>
        <dbReference type="ARBA" id="ARBA00009884"/>
    </source>
</evidence>
<dbReference type="Pfam" id="PF00995">
    <property type="entry name" value="Sec1"/>
    <property type="match status" value="1"/>
</dbReference>
<feature type="coiled-coil region" evidence="2">
    <location>
        <begin position="352"/>
        <end position="379"/>
    </location>
</feature>
<accession>S7W7M3</accession>
<feature type="region of interest" description="Disordered" evidence="3">
    <location>
        <begin position="309"/>
        <end position="330"/>
    </location>
</feature>
<proteinExistence type="inferred from homology"/>
<dbReference type="InParanoid" id="S7W7M3"/>
<feature type="non-terminal residue" evidence="4">
    <location>
        <position position="554"/>
    </location>
</feature>
<evidence type="ECO:0000256" key="2">
    <source>
        <dbReference type="SAM" id="Coils"/>
    </source>
</evidence>
<dbReference type="Gene3D" id="3.90.830.10">
    <property type="entry name" value="Syntaxin Binding Protein 1, Chain A, domain 2"/>
    <property type="match status" value="1"/>
</dbReference>
<feature type="compositionally biased region" description="Acidic residues" evidence="3">
    <location>
        <begin position="170"/>
        <end position="182"/>
    </location>
</feature>
<protein>
    <submittedName>
        <fullName evidence="4">SEC1 family transport protein SLY1</fullName>
    </submittedName>
</protein>
<dbReference type="STRING" id="1358809.S7W7M3"/>
<dbReference type="InterPro" id="IPR036045">
    <property type="entry name" value="Sec1-like_sf"/>
</dbReference>
<comment type="caution">
    <text evidence="4">The sequence shown here is derived from an EMBL/GenBank/DDBJ whole genome shotgun (WGS) entry which is preliminary data.</text>
</comment>
<gene>
    <name evidence="4" type="ORF">SLOPH_1605</name>
</gene>
<dbReference type="InterPro" id="IPR043154">
    <property type="entry name" value="Sec-1-like_dom1"/>
</dbReference>
<dbReference type="EMBL" id="ATCN01000512">
    <property type="protein sequence ID" value="EPR78870.1"/>
    <property type="molecule type" value="Genomic_DNA"/>
</dbReference>
<organism evidence="4 5">
    <name type="scientific">Spraguea lophii (strain 42_110)</name>
    <name type="common">Microsporidian parasite</name>
    <dbReference type="NCBI Taxonomy" id="1358809"/>
    <lineage>
        <taxon>Eukaryota</taxon>
        <taxon>Fungi</taxon>
        <taxon>Fungi incertae sedis</taxon>
        <taxon>Microsporidia</taxon>
        <taxon>Spragueidae</taxon>
        <taxon>Spraguea</taxon>
    </lineage>
</organism>
<dbReference type="GO" id="GO:0016192">
    <property type="term" value="P:vesicle-mediated transport"/>
    <property type="evidence" value="ECO:0007669"/>
    <property type="project" value="InterPro"/>
</dbReference>
<feature type="compositionally biased region" description="Low complexity" evidence="3">
    <location>
        <begin position="315"/>
        <end position="330"/>
    </location>
</feature>
<dbReference type="InterPro" id="IPR043127">
    <property type="entry name" value="Sec-1-like_dom3a"/>
</dbReference>
<dbReference type="AlphaFoldDB" id="S7W7M3"/>
<feature type="region of interest" description="Disordered" evidence="3">
    <location>
        <begin position="170"/>
        <end position="219"/>
    </location>
</feature>
<reference evidence="5" key="1">
    <citation type="journal article" date="2013" name="PLoS Genet.">
        <title>The genome of Spraguea lophii and the basis of host-microsporidian interactions.</title>
        <authorList>
            <person name="Campbell S.E."/>
            <person name="Williams T.A."/>
            <person name="Yousuf A."/>
            <person name="Soanes D.M."/>
            <person name="Paszkiewicz K.H."/>
            <person name="Williams B.A.P."/>
        </authorList>
    </citation>
    <scope>NUCLEOTIDE SEQUENCE [LARGE SCALE GENOMIC DNA]</scope>
    <source>
        <strain evidence="5">42_110</strain>
    </source>
</reference>
<keyword evidence="5" id="KW-1185">Reference proteome</keyword>
<dbReference type="Gene3D" id="3.40.50.2060">
    <property type="match status" value="1"/>
</dbReference>
<dbReference type="OrthoDB" id="10251230at2759"/>
<dbReference type="VEuPathDB" id="MicrosporidiaDB:SLOPH_1605"/>
<evidence type="ECO:0000256" key="3">
    <source>
        <dbReference type="SAM" id="MobiDB-lite"/>
    </source>
</evidence>
<dbReference type="PANTHER" id="PTHR11679">
    <property type="entry name" value="VESICLE PROTEIN SORTING-ASSOCIATED"/>
    <property type="match status" value="1"/>
</dbReference>
<comment type="similarity">
    <text evidence="1">Belongs to the STXBP/unc-18/SEC1 family.</text>
</comment>
<name>S7W7M3_SPRLO</name>
<dbReference type="InterPro" id="IPR001619">
    <property type="entry name" value="Sec1-like"/>
</dbReference>
<dbReference type="FunCoup" id="S7W7M3">
    <property type="interactions" value="279"/>
</dbReference>
<dbReference type="HOGENOM" id="CLU_490089_0_0_1"/>
<evidence type="ECO:0000313" key="4">
    <source>
        <dbReference type="EMBL" id="EPR78870.1"/>
    </source>
</evidence>
<evidence type="ECO:0000313" key="5">
    <source>
        <dbReference type="Proteomes" id="UP000014978"/>
    </source>
</evidence>
<dbReference type="SUPFAM" id="SSF56815">
    <property type="entry name" value="Sec1/munc18-like (SM) proteins"/>
    <property type="match status" value="1"/>
</dbReference>